<proteinExistence type="predicted"/>
<dbReference type="InterPro" id="IPR018114">
    <property type="entry name" value="TRYPSIN_HIS"/>
</dbReference>
<keyword evidence="1" id="KW-0732">Signal</keyword>
<dbReference type="PROSITE" id="PS50240">
    <property type="entry name" value="TRYPSIN_DOM"/>
    <property type="match status" value="1"/>
</dbReference>
<sequence length="268" mass="26772">MGRMTCIVAAAARRLAVARSLLIAGGLAASLPAQAIEGGVPASARDALARATVALGTLNQSGDNIQITRCSGVLIRRDLVLTAAHCVGESPLGAVVVFYRGSKPVGPAYRAAAVSRFAVARDGAEAGDLGINLTALSLDIAVLRLAAPVRDRAPLPVGRAVRRLPGHLLIAGVGLSGGAPGTLKTARLTPLAVTESGLTFARAEGALVCLGDSGGPVVTGGGGGVRLWGVASAVITSTPPCGSLVVIAPAGRRLSAERGPVRAALLRR</sequence>
<dbReference type="InterPro" id="IPR043504">
    <property type="entry name" value="Peptidase_S1_PA_chymotrypsin"/>
</dbReference>
<feature type="domain" description="Peptidase S1" evidence="2">
    <location>
        <begin position="23"/>
        <end position="242"/>
    </location>
</feature>
<evidence type="ECO:0000259" key="2">
    <source>
        <dbReference type="PROSITE" id="PS50240"/>
    </source>
</evidence>
<dbReference type="GO" id="GO:0006508">
    <property type="term" value="P:proteolysis"/>
    <property type="evidence" value="ECO:0007669"/>
    <property type="project" value="InterPro"/>
</dbReference>
<keyword evidence="4" id="KW-1185">Reference proteome</keyword>
<reference evidence="3 4" key="1">
    <citation type="submission" date="2009-01" db="EMBL/GenBank/DDBJ databases">
        <title>Complete sequence of chromosome of Methylobacterium nodulans ORS 2060.</title>
        <authorList>
            <consortium name="US DOE Joint Genome Institute"/>
            <person name="Lucas S."/>
            <person name="Copeland A."/>
            <person name="Lapidus A."/>
            <person name="Glavina del Rio T."/>
            <person name="Dalin E."/>
            <person name="Tice H."/>
            <person name="Bruce D."/>
            <person name="Goodwin L."/>
            <person name="Pitluck S."/>
            <person name="Sims D."/>
            <person name="Brettin T."/>
            <person name="Detter J.C."/>
            <person name="Han C."/>
            <person name="Larimer F."/>
            <person name="Land M."/>
            <person name="Hauser L."/>
            <person name="Kyrpides N."/>
            <person name="Ivanova N."/>
            <person name="Marx C.J."/>
            <person name="Richardson P."/>
        </authorList>
    </citation>
    <scope>NUCLEOTIDE SEQUENCE [LARGE SCALE GENOMIC DNA]</scope>
    <source>
        <strain evidence="4">LMG 21967 / CNCM I-2342 / ORS 2060</strain>
    </source>
</reference>
<dbReference type="InterPro" id="IPR001254">
    <property type="entry name" value="Trypsin_dom"/>
</dbReference>
<dbReference type="EMBL" id="CP001349">
    <property type="protein sequence ID" value="ACL55196.1"/>
    <property type="molecule type" value="Genomic_DNA"/>
</dbReference>
<dbReference type="GO" id="GO:0004252">
    <property type="term" value="F:serine-type endopeptidase activity"/>
    <property type="evidence" value="ECO:0007669"/>
    <property type="project" value="InterPro"/>
</dbReference>
<feature type="signal peptide" evidence="1">
    <location>
        <begin position="1"/>
        <end position="35"/>
    </location>
</feature>
<dbReference type="InterPro" id="IPR009003">
    <property type="entry name" value="Peptidase_S1_PA"/>
</dbReference>
<dbReference type="PANTHER" id="PTHR24260">
    <property type="match status" value="1"/>
</dbReference>
<dbReference type="HOGENOM" id="CLU_1106148_0_0_5"/>
<evidence type="ECO:0000313" key="4">
    <source>
        <dbReference type="Proteomes" id="UP000008207"/>
    </source>
</evidence>
<organism evidence="3 4">
    <name type="scientific">Methylobacterium nodulans (strain LMG 21967 / CNCM I-2342 / ORS 2060)</name>
    <dbReference type="NCBI Taxonomy" id="460265"/>
    <lineage>
        <taxon>Bacteria</taxon>
        <taxon>Pseudomonadati</taxon>
        <taxon>Pseudomonadota</taxon>
        <taxon>Alphaproteobacteria</taxon>
        <taxon>Hyphomicrobiales</taxon>
        <taxon>Methylobacteriaceae</taxon>
        <taxon>Methylobacterium</taxon>
    </lineage>
</organism>
<dbReference type="PROSITE" id="PS00134">
    <property type="entry name" value="TRYPSIN_HIS"/>
    <property type="match status" value="1"/>
</dbReference>
<dbReference type="eggNOG" id="COG5640">
    <property type="taxonomic scope" value="Bacteria"/>
</dbReference>
<protein>
    <submittedName>
        <fullName evidence="3">Peptidase S1 and S6 chymotrypsin/Hap</fullName>
    </submittedName>
</protein>
<accession>B8IUF1</accession>
<evidence type="ECO:0000256" key="1">
    <source>
        <dbReference type="SAM" id="SignalP"/>
    </source>
</evidence>
<dbReference type="PANTHER" id="PTHR24260:SF132">
    <property type="entry name" value="PEPTIDASE S1 DOMAIN-CONTAINING PROTEIN"/>
    <property type="match status" value="1"/>
</dbReference>
<dbReference type="InterPro" id="IPR051333">
    <property type="entry name" value="CLIP_Serine_Protease"/>
</dbReference>
<dbReference type="Proteomes" id="UP000008207">
    <property type="component" value="Chromosome"/>
</dbReference>
<evidence type="ECO:0000313" key="3">
    <source>
        <dbReference type="EMBL" id="ACL55196.1"/>
    </source>
</evidence>
<dbReference type="STRING" id="460265.Mnod_0150"/>
<dbReference type="AlphaFoldDB" id="B8IUF1"/>
<dbReference type="Gene3D" id="2.40.10.10">
    <property type="entry name" value="Trypsin-like serine proteases"/>
    <property type="match status" value="1"/>
</dbReference>
<dbReference type="SUPFAM" id="SSF50494">
    <property type="entry name" value="Trypsin-like serine proteases"/>
    <property type="match status" value="1"/>
</dbReference>
<dbReference type="Pfam" id="PF00089">
    <property type="entry name" value="Trypsin"/>
    <property type="match status" value="1"/>
</dbReference>
<dbReference type="KEGG" id="mno:Mnod_0150"/>
<feature type="chain" id="PRO_5002874817" evidence="1">
    <location>
        <begin position="36"/>
        <end position="268"/>
    </location>
</feature>
<gene>
    <name evidence="3" type="ordered locus">Mnod_0150</name>
</gene>
<dbReference type="RefSeq" id="WP_015926909.1">
    <property type="nucleotide sequence ID" value="NC_011894.1"/>
</dbReference>
<dbReference type="PRINTS" id="PR00722">
    <property type="entry name" value="CHYMOTRYPSIN"/>
</dbReference>
<name>B8IUF1_METNO</name>
<dbReference type="InterPro" id="IPR001314">
    <property type="entry name" value="Peptidase_S1A"/>
</dbReference>
<dbReference type="SMART" id="SM00020">
    <property type="entry name" value="Tryp_SPc"/>
    <property type="match status" value="1"/>
</dbReference>